<evidence type="ECO:0000256" key="1">
    <source>
        <dbReference type="SAM" id="MobiDB-lite"/>
    </source>
</evidence>
<dbReference type="AlphaFoldDB" id="A0A369K5E6"/>
<gene>
    <name evidence="2" type="ORF">Hypma_002095</name>
</gene>
<sequence>CYRSTLLFLPPPSAMSTTTETKASAPPEFTILTRVASIPMISSSLETIDGALSKNAYLSSPYFTAKGISTTAYKYTEPLQIRLAPLIIQADEIANKAVDAVESRYPYPFKAKPEEVATLVRERRQSATDYATTTIDKRVKTPAYNVAQGIDQRFSPVVDYFQVTVDRFHPSTAGPSTPPDAKYQYQRALALTKTVKDDLYVYSNEQIKELQAHNALVQRATETAQSISQLASSSITSAQTRIHQLSDNMLAELHKLQSSTAALSSSVINNSTSRVQAQIPPQIQKTYAEVSQDLSSAVSELRNIITTKDITLQEKVHRVGSEVQEHVGPLLESIKKGVSELLARGKAEASEASSDVKSASSQVKVNDIKGKVNGIKGNGNGKQHT</sequence>
<evidence type="ECO:0000313" key="3">
    <source>
        <dbReference type="Proteomes" id="UP000076154"/>
    </source>
</evidence>
<feature type="compositionally biased region" description="Low complexity" evidence="1">
    <location>
        <begin position="350"/>
        <end position="375"/>
    </location>
</feature>
<name>A0A369K5E6_HYPMA</name>
<keyword evidence="3" id="KW-1185">Reference proteome</keyword>
<organism evidence="2 3">
    <name type="scientific">Hypsizygus marmoreus</name>
    <name type="common">White beech mushroom</name>
    <name type="synonym">Agaricus marmoreus</name>
    <dbReference type="NCBI Taxonomy" id="39966"/>
    <lineage>
        <taxon>Eukaryota</taxon>
        <taxon>Fungi</taxon>
        <taxon>Dikarya</taxon>
        <taxon>Basidiomycota</taxon>
        <taxon>Agaricomycotina</taxon>
        <taxon>Agaricomycetes</taxon>
        <taxon>Agaricomycetidae</taxon>
        <taxon>Agaricales</taxon>
        <taxon>Tricholomatineae</taxon>
        <taxon>Lyophyllaceae</taxon>
        <taxon>Hypsizygus</taxon>
    </lineage>
</organism>
<dbReference type="EMBL" id="LUEZ02000013">
    <property type="protein sequence ID" value="RDB27997.1"/>
    <property type="molecule type" value="Genomic_DNA"/>
</dbReference>
<protein>
    <recommendedName>
        <fullName evidence="4">Lipid droplet-associated perilipin protein</fullName>
    </recommendedName>
</protein>
<feature type="region of interest" description="Disordered" evidence="1">
    <location>
        <begin position="347"/>
        <end position="385"/>
    </location>
</feature>
<comment type="caution">
    <text evidence="2">The sequence shown here is derived from an EMBL/GenBank/DDBJ whole genome shotgun (WGS) entry which is preliminary data.</text>
</comment>
<dbReference type="Proteomes" id="UP000076154">
    <property type="component" value="Unassembled WGS sequence"/>
</dbReference>
<reference evidence="2" key="1">
    <citation type="submission" date="2018-04" db="EMBL/GenBank/DDBJ databases">
        <title>Whole genome sequencing of Hypsizygus marmoreus.</title>
        <authorList>
            <person name="Choi I.-G."/>
            <person name="Min B."/>
            <person name="Kim J.-G."/>
            <person name="Kim S."/>
            <person name="Oh Y.-L."/>
            <person name="Kong W.-S."/>
            <person name="Park H."/>
            <person name="Jeong J."/>
            <person name="Song E.-S."/>
        </authorList>
    </citation>
    <scope>NUCLEOTIDE SEQUENCE [LARGE SCALE GENOMIC DNA]</scope>
    <source>
        <strain evidence="2">51987-8</strain>
    </source>
</reference>
<dbReference type="STRING" id="39966.A0A369K5E6"/>
<evidence type="ECO:0000313" key="2">
    <source>
        <dbReference type="EMBL" id="RDB27997.1"/>
    </source>
</evidence>
<dbReference type="OrthoDB" id="376826at2759"/>
<feature type="compositionally biased region" description="Gly residues" evidence="1">
    <location>
        <begin position="376"/>
        <end position="385"/>
    </location>
</feature>
<accession>A0A369K5E6</accession>
<evidence type="ECO:0008006" key="4">
    <source>
        <dbReference type="Google" id="ProtNLM"/>
    </source>
</evidence>
<dbReference type="InParanoid" id="A0A369K5E6"/>
<feature type="non-terminal residue" evidence="2">
    <location>
        <position position="1"/>
    </location>
</feature>
<dbReference type="SUPFAM" id="SSF58113">
    <property type="entry name" value="Apolipoprotein A-I"/>
    <property type="match status" value="1"/>
</dbReference>
<proteinExistence type="predicted"/>